<evidence type="ECO:0000313" key="9">
    <source>
        <dbReference type="EMBL" id="CEJ90664.1"/>
    </source>
</evidence>
<dbReference type="GO" id="GO:0030003">
    <property type="term" value="P:intracellular monoatomic cation homeostasis"/>
    <property type="evidence" value="ECO:0007669"/>
    <property type="project" value="UniProtKB-ARBA"/>
</dbReference>
<evidence type="ECO:0000256" key="5">
    <source>
        <dbReference type="ARBA" id="ARBA00023136"/>
    </source>
</evidence>
<protein>
    <submittedName>
        <fullName evidence="9">Putative Cation diffusion facilitator 10</fullName>
    </submittedName>
</protein>
<dbReference type="SUPFAM" id="SSF160240">
    <property type="entry name" value="Cation efflux protein cytoplasmic domain-like"/>
    <property type="match status" value="1"/>
</dbReference>
<dbReference type="InterPro" id="IPR027469">
    <property type="entry name" value="Cation_efflux_TMD_sf"/>
</dbReference>
<dbReference type="InterPro" id="IPR050291">
    <property type="entry name" value="CDF_Transporter"/>
</dbReference>
<evidence type="ECO:0000256" key="7">
    <source>
        <dbReference type="SAM" id="Phobius"/>
    </source>
</evidence>
<evidence type="ECO:0000256" key="2">
    <source>
        <dbReference type="ARBA" id="ARBA00022448"/>
    </source>
</evidence>
<dbReference type="HOGENOM" id="CLU_013430_10_1_1"/>
<feature type="region of interest" description="Disordered" evidence="6">
    <location>
        <begin position="1"/>
        <end position="76"/>
    </location>
</feature>
<dbReference type="EMBL" id="CDHN01000003">
    <property type="protein sequence ID" value="CEJ90664.1"/>
    <property type="molecule type" value="Genomic_DNA"/>
</dbReference>
<keyword evidence="4 7" id="KW-1133">Transmembrane helix</keyword>
<feature type="domain" description="Cation efflux protein transmembrane" evidence="8">
    <location>
        <begin position="301"/>
        <end position="491"/>
    </location>
</feature>
<keyword evidence="10" id="KW-1185">Reference proteome</keyword>
<dbReference type="GO" id="GO:0008324">
    <property type="term" value="F:monoatomic cation transmembrane transporter activity"/>
    <property type="evidence" value="ECO:0007669"/>
    <property type="project" value="InterPro"/>
</dbReference>
<evidence type="ECO:0000256" key="3">
    <source>
        <dbReference type="ARBA" id="ARBA00022692"/>
    </source>
</evidence>
<keyword evidence="5 7" id="KW-0472">Membrane</keyword>
<evidence type="ECO:0000256" key="1">
    <source>
        <dbReference type="ARBA" id="ARBA00004141"/>
    </source>
</evidence>
<dbReference type="FunFam" id="3.30.70.1350:FF:000004">
    <property type="entry name" value="Cation diffusion facilitator 10"/>
    <property type="match status" value="1"/>
</dbReference>
<accession>A0A0A1T7B5</accession>
<dbReference type="PANTHER" id="PTHR43840:SF4">
    <property type="entry name" value="CDF DIVALENT METAL CATION TRANSPORTER (EUROFUNG)"/>
    <property type="match status" value="1"/>
</dbReference>
<keyword evidence="3 7" id="KW-0812">Transmembrane</keyword>
<organism evidence="9 10">
    <name type="scientific">[Torrubiella] hemipterigena</name>
    <dbReference type="NCBI Taxonomy" id="1531966"/>
    <lineage>
        <taxon>Eukaryota</taxon>
        <taxon>Fungi</taxon>
        <taxon>Dikarya</taxon>
        <taxon>Ascomycota</taxon>
        <taxon>Pezizomycotina</taxon>
        <taxon>Sordariomycetes</taxon>
        <taxon>Hypocreomycetidae</taxon>
        <taxon>Hypocreales</taxon>
        <taxon>Clavicipitaceae</taxon>
        <taxon>Clavicipitaceae incertae sedis</taxon>
        <taxon>'Torrubiella' clade</taxon>
    </lineage>
</organism>
<dbReference type="GO" id="GO:0016020">
    <property type="term" value="C:membrane"/>
    <property type="evidence" value="ECO:0007669"/>
    <property type="project" value="UniProtKB-SubCell"/>
</dbReference>
<sequence length="590" mass="65857">MTSPSSNRRSSLVALEDGHYPSSLHTRTGTLTNLMHSRSHQSLHSPRNLSRSRRHYGSDDEESARGRPRNPRPADDDEIEALLRDETRLSQILHGPQVRSINLLGKSNPRYRWERYWKSEDELAHMTPAIREYYERTNDLIQQYMYIDCLLDSSIPHELLNEYSVDLEASAFRPLDVPATITEEVNGGGSASSSSLGQSDAFQLAASYGTMNTVPSPNLGPVKNSLPAKRTPKDIFRSSENLALLAHQDDEDDSDHEINVARPLPSKRPNVDLEDGPRPILPWLEDAEVDSDDPIVTLAIYVNLIANVVLLVGKIVVIISVPSMSVLASLVDAILDFLSTAIVWTTTRLISSSHKDAHSYPVGRKRLEPIGVLVFSIIMITCFCQVTLQCIQRLASPDREIIELGAPAIIIMASTVFIKGGCWIWCRLVKNSSVRALAEDAKTDVIFNIGSILFPIIGFYGRVWWLDATGGLLLSLVVIFTWSQTSAHHVRNLTGFSAQPDERNLLLYLTMRFATAIRQIQNLRAYHAGDKLFVEVDIVLSAITPLKDSHDLSEVLTYFLESVPIVDRAFVHVDYTSYNAPTHIQKQSVA</sequence>
<dbReference type="Gene3D" id="1.20.1510.10">
    <property type="entry name" value="Cation efflux protein transmembrane domain"/>
    <property type="match status" value="1"/>
</dbReference>
<evidence type="ECO:0000256" key="4">
    <source>
        <dbReference type="ARBA" id="ARBA00022989"/>
    </source>
</evidence>
<keyword evidence="2" id="KW-0813">Transport</keyword>
<dbReference type="PANTHER" id="PTHR43840">
    <property type="entry name" value="MITOCHONDRIAL METAL TRANSPORTER 1-RELATED"/>
    <property type="match status" value="1"/>
</dbReference>
<feature type="transmembrane region" description="Helical" evidence="7">
    <location>
        <begin position="370"/>
        <end position="388"/>
    </location>
</feature>
<proteinExistence type="predicted"/>
<feature type="compositionally biased region" description="Polar residues" evidence="6">
    <location>
        <begin position="23"/>
        <end position="49"/>
    </location>
</feature>
<comment type="subcellular location">
    <subcellularLocation>
        <location evidence="1">Membrane</location>
        <topology evidence="1">Multi-pass membrane protein</topology>
    </subcellularLocation>
</comment>
<dbReference type="STRING" id="1531966.A0A0A1T7B5"/>
<dbReference type="InterPro" id="IPR036837">
    <property type="entry name" value="Cation_efflux_CTD_sf"/>
</dbReference>
<evidence type="ECO:0000259" key="8">
    <source>
        <dbReference type="Pfam" id="PF01545"/>
    </source>
</evidence>
<dbReference type="AlphaFoldDB" id="A0A0A1T7B5"/>
<dbReference type="GO" id="GO:0098771">
    <property type="term" value="P:inorganic ion homeostasis"/>
    <property type="evidence" value="ECO:0007669"/>
    <property type="project" value="UniProtKB-ARBA"/>
</dbReference>
<dbReference type="FunFam" id="1.20.1510.10:FF:000005">
    <property type="entry name" value="Putative Cation diffusion facilitator 1"/>
    <property type="match status" value="1"/>
</dbReference>
<evidence type="ECO:0000256" key="6">
    <source>
        <dbReference type="SAM" id="MobiDB-lite"/>
    </source>
</evidence>
<name>A0A0A1T7B5_9HYPO</name>
<dbReference type="Gene3D" id="3.30.70.1350">
    <property type="entry name" value="Cation efflux protein, cytoplasmic domain"/>
    <property type="match status" value="1"/>
</dbReference>
<dbReference type="SUPFAM" id="SSF161111">
    <property type="entry name" value="Cation efflux protein transmembrane domain-like"/>
    <property type="match status" value="1"/>
</dbReference>
<evidence type="ECO:0000313" key="10">
    <source>
        <dbReference type="Proteomes" id="UP000039046"/>
    </source>
</evidence>
<feature type="compositionally biased region" description="Polar residues" evidence="6">
    <location>
        <begin position="1"/>
        <end position="10"/>
    </location>
</feature>
<dbReference type="Pfam" id="PF01545">
    <property type="entry name" value="Cation_efflux"/>
    <property type="match status" value="1"/>
</dbReference>
<feature type="transmembrane region" description="Helical" evidence="7">
    <location>
        <begin position="408"/>
        <end position="429"/>
    </location>
</feature>
<feature type="transmembrane region" description="Helical" evidence="7">
    <location>
        <begin position="327"/>
        <end position="350"/>
    </location>
</feature>
<dbReference type="InterPro" id="IPR058533">
    <property type="entry name" value="Cation_efflux_TM"/>
</dbReference>
<dbReference type="Proteomes" id="UP000039046">
    <property type="component" value="Unassembled WGS sequence"/>
</dbReference>
<gene>
    <name evidence="9" type="ORF">VHEMI06431</name>
</gene>
<reference evidence="9 10" key="1">
    <citation type="journal article" date="2015" name="Genome Announc.">
        <title>Draft Genome Sequence and Gene Annotation of the Entomopathogenic Fungus Verticillium hemipterigenum.</title>
        <authorList>
            <person name="Horn F."/>
            <person name="Habel A."/>
            <person name="Scharf D.H."/>
            <person name="Dworschak J."/>
            <person name="Brakhage A.A."/>
            <person name="Guthke R."/>
            <person name="Hertweck C."/>
            <person name="Linde J."/>
        </authorList>
    </citation>
    <scope>NUCLEOTIDE SEQUENCE [LARGE SCALE GENOMIC DNA]</scope>
</reference>
<feature type="transmembrane region" description="Helical" evidence="7">
    <location>
        <begin position="298"/>
        <end position="321"/>
    </location>
</feature>